<organism evidence="5 6">
    <name type="scientific">Reticulibacter mediterranei</name>
    <dbReference type="NCBI Taxonomy" id="2778369"/>
    <lineage>
        <taxon>Bacteria</taxon>
        <taxon>Bacillati</taxon>
        <taxon>Chloroflexota</taxon>
        <taxon>Ktedonobacteria</taxon>
        <taxon>Ktedonobacterales</taxon>
        <taxon>Reticulibacteraceae</taxon>
        <taxon>Reticulibacter</taxon>
    </lineage>
</organism>
<evidence type="ECO:0000256" key="2">
    <source>
        <dbReference type="ARBA" id="ARBA00023125"/>
    </source>
</evidence>
<dbReference type="Pfam" id="PF01638">
    <property type="entry name" value="HxlR"/>
    <property type="match status" value="1"/>
</dbReference>
<dbReference type="InterPro" id="IPR002577">
    <property type="entry name" value="HTH_HxlR"/>
</dbReference>
<evidence type="ECO:0000313" key="6">
    <source>
        <dbReference type="Proteomes" id="UP000597444"/>
    </source>
</evidence>
<dbReference type="InterPro" id="IPR036388">
    <property type="entry name" value="WH-like_DNA-bd_sf"/>
</dbReference>
<dbReference type="EMBL" id="BNJK01000002">
    <property type="protein sequence ID" value="GHO99882.1"/>
    <property type="molecule type" value="Genomic_DNA"/>
</dbReference>
<accession>A0A8J3J015</accession>
<dbReference type="AlphaFoldDB" id="A0A8J3J015"/>
<dbReference type="Gene3D" id="1.10.10.10">
    <property type="entry name" value="Winged helix-like DNA-binding domain superfamily/Winged helix DNA-binding domain"/>
    <property type="match status" value="1"/>
</dbReference>
<keyword evidence="6" id="KW-1185">Reference proteome</keyword>
<comment type="caution">
    <text evidence="5">The sequence shown here is derived from an EMBL/GenBank/DDBJ whole genome shotgun (WGS) entry which is preliminary data.</text>
</comment>
<dbReference type="SUPFAM" id="SSF46785">
    <property type="entry name" value="Winged helix' DNA-binding domain"/>
    <property type="match status" value="1"/>
</dbReference>
<evidence type="ECO:0000259" key="4">
    <source>
        <dbReference type="PROSITE" id="PS51118"/>
    </source>
</evidence>
<gene>
    <name evidence="5" type="ORF">KSF_099300</name>
</gene>
<dbReference type="RefSeq" id="WP_220210494.1">
    <property type="nucleotide sequence ID" value="NZ_BNJK01000002.1"/>
</dbReference>
<evidence type="ECO:0000256" key="1">
    <source>
        <dbReference type="ARBA" id="ARBA00023015"/>
    </source>
</evidence>
<dbReference type="PROSITE" id="PS51118">
    <property type="entry name" value="HTH_HXLR"/>
    <property type="match status" value="1"/>
</dbReference>
<feature type="domain" description="HTH hxlR-type" evidence="4">
    <location>
        <begin position="15"/>
        <end position="113"/>
    </location>
</feature>
<keyword evidence="2" id="KW-0238">DNA-binding</keyword>
<protein>
    <recommendedName>
        <fullName evidence="4">HTH hxlR-type domain-containing protein</fullName>
    </recommendedName>
</protein>
<dbReference type="GO" id="GO:0003677">
    <property type="term" value="F:DNA binding"/>
    <property type="evidence" value="ECO:0007669"/>
    <property type="project" value="UniProtKB-KW"/>
</dbReference>
<proteinExistence type="predicted"/>
<dbReference type="Proteomes" id="UP000597444">
    <property type="component" value="Unassembled WGS sequence"/>
</dbReference>
<dbReference type="PANTHER" id="PTHR33204">
    <property type="entry name" value="TRANSCRIPTIONAL REGULATOR, MARR FAMILY"/>
    <property type="match status" value="1"/>
</dbReference>
<dbReference type="InterPro" id="IPR011991">
    <property type="entry name" value="ArsR-like_HTH"/>
</dbReference>
<keyword evidence="1" id="KW-0805">Transcription regulation</keyword>
<name>A0A8J3J015_9CHLR</name>
<keyword evidence="3" id="KW-0804">Transcription</keyword>
<reference evidence="5" key="1">
    <citation type="submission" date="2020-10" db="EMBL/GenBank/DDBJ databases">
        <title>Taxonomic study of unclassified bacteria belonging to the class Ktedonobacteria.</title>
        <authorList>
            <person name="Yabe S."/>
            <person name="Wang C.M."/>
            <person name="Zheng Y."/>
            <person name="Sakai Y."/>
            <person name="Cavaletti L."/>
            <person name="Monciardini P."/>
            <person name="Donadio S."/>
        </authorList>
    </citation>
    <scope>NUCLEOTIDE SEQUENCE</scope>
    <source>
        <strain evidence="5">ID150040</strain>
    </source>
</reference>
<sequence length="124" mass="13867">MEIVTLSRGVYEANCPTRHVLDVIADKWTTLIIGLLADGPRRFAELHRQIGGISQKMLTQTLRSLERDGLVQRTVYAQVPPRVEYALTPMGQTICEPLTALISWAEENIKAITDAQQRYAEASS</sequence>
<evidence type="ECO:0000256" key="3">
    <source>
        <dbReference type="ARBA" id="ARBA00023163"/>
    </source>
</evidence>
<evidence type="ECO:0000313" key="5">
    <source>
        <dbReference type="EMBL" id="GHO99882.1"/>
    </source>
</evidence>
<dbReference type="InterPro" id="IPR036390">
    <property type="entry name" value="WH_DNA-bd_sf"/>
</dbReference>
<dbReference type="PANTHER" id="PTHR33204:SF18">
    <property type="entry name" value="TRANSCRIPTIONAL REGULATORY PROTEIN"/>
    <property type="match status" value="1"/>
</dbReference>
<dbReference type="CDD" id="cd00090">
    <property type="entry name" value="HTH_ARSR"/>
    <property type="match status" value="1"/>
</dbReference>